<accession>A0A2W2A894</accession>
<reference evidence="1 2" key="1">
    <citation type="submission" date="2018-06" db="EMBL/GenBank/DDBJ databases">
        <title>Mucibacter soli gen. nov., sp. nov., a new member of the family Chitinophagaceae producing mucin.</title>
        <authorList>
            <person name="Kim M.-K."/>
            <person name="Park S."/>
            <person name="Kim T.-S."/>
            <person name="Joung Y."/>
            <person name="Han J.-H."/>
            <person name="Kim S.B."/>
        </authorList>
    </citation>
    <scope>NUCLEOTIDE SEQUENCE [LARGE SCALE GENOMIC DNA]</scope>
    <source>
        <strain evidence="1 2">R1-15</strain>
    </source>
</reference>
<name>A0A2W2A894_9BACT</name>
<dbReference type="EMBL" id="QKTW01000024">
    <property type="protein sequence ID" value="PZF71481.1"/>
    <property type="molecule type" value="Genomic_DNA"/>
</dbReference>
<proteinExistence type="predicted"/>
<protein>
    <submittedName>
        <fullName evidence="1">Uncharacterized protein</fullName>
    </submittedName>
</protein>
<dbReference type="RefSeq" id="WP_111000359.1">
    <property type="nucleotide sequence ID" value="NZ_QKTW01000024.1"/>
</dbReference>
<evidence type="ECO:0000313" key="1">
    <source>
        <dbReference type="EMBL" id="PZF71481.1"/>
    </source>
</evidence>
<comment type="caution">
    <text evidence="1">The sequence shown here is derived from an EMBL/GenBank/DDBJ whole genome shotgun (WGS) entry which is preliminary data.</text>
</comment>
<evidence type="ECO:0000313" key="2">
    <source>
        <dbReference type="Proteomes" id="UP000248745"/>
    </source>
</evidence>
<gene>
    <name evidence="1" type="ORF">DN068_18110</name>
</gene>
<dbReference type="Proteomes" id="UP000248745">
    <property type="component" value="Unassembled WGS sequence"/>
</dbReference>
<keyword evidence="2" id="KW-1185">Reference proteome</keyword>
<dbReference type="OrthoDB" id="673593at2"/>
<sequence>MGAAFFSADFVVNGHNKQFQFIKTEEDYEVSVPDDPAVPPFHMIMDQEGIWYFLDKSLPAWVVDLEMELGDIIEEHEVI</sequence>
<organism evidence="1 2">
    <name type="scientific">Taibaiella soli</name>
    <dbReference type="NCBI Taxonomy" id="1649169"/>
    <lineage>
        <taxon>Bacteria</taxon>
        <taxon>Pseudomonadati</taxon>
        <taxon>Bacteroidota</taxon>
        <taxon>Chitinophagia</taxon>
        <taxon>Chitinophagales</taxon>
        <taxon>Chitinophagaceae</taxon>
        <taxon>Taibaiella</taxon>
    </lineage>
</organism>
<dbReference type="AlphaFoldDB" id="A0A2W2A894"/>